<protein>
    <recommendedName>
        <fullName evidence="12">Phage shock protein PspC N-terminal domain-containing protein</fullName>
    </recommendedName>
</protein>
<dbReference type="InterPro" id="IPR052027">
    <property type="entry name" value="PspC"/>
</dbReference>
<evidence type="ECO:0000256" key="4">
    <source>
        <dbReference type="ARBA" id="ARBA00022989"/>
    </source>
</evidence>
<evidence type="ECO:0000259" key="9">
    <source>
        <dbReference type="Pfam" id="PF09922"/>
    </source>
</evidence>
<keyword evidence="4 7" id="KW-1133">Transmembrane helix</keyword>
<dbReference type="AlphaFoldDB" id="A0A2R7YZN0"/>
<dbReference type="Pfam" id="PF04024">
    <property type="entry name" value="PspC"/>
    <property type="match status" value="1"/>
</dbReference>
<feature type="transmembrane region" description="Helical" evidence="7">
    <location>
        <begin position="110"/>
        <end position="125"/>
    </location>
</feature>
<dbReference type="GO" id="GO:0005886">
    <property type="term" value="C:plasma membrane"/>
    <property type="evidence" value="ECO:0007669"/>
    <property type="project" value="UniProtKB-SubCell"/>
</dbReference>
<comment type="subcellular location">
    <subcellularLocation>
        <location evidence="1">Cell membrane</location>
        <topology evidence="1">Single-pass membrane protein</topology>
    </subcellularLocation>
</comment>
<feature type="region of interest" description="Disordered" evidence="6">
    <location>
        <begin position="156"/>
        <end position="204"/>
    </location>
</feature>
<keyword evidence="11" id="KW-1185">Reference proteome</keyword>
<keyword evidence="2" id="KW-1003">Cell membrane</keyword>
<evidence type="ECO:0000256" key="2">
    <source>
        <dbReference type="ARBA" id="ARBA00022475"/>
    </source>
</evidence>
<reference evidence="10 11" key="1">
    <citation type="submission" date="2018-03" db="EMBL/GenBank/DDBJ databases">
        <authorList>
            <person name="Keele B.F."/>
        </authorList>
    </citation>
    <scope>NUCLEOTIDE SEQUENCE [LARGE SCALE GENOMIC DNA]</scope>
    <source>
        <strain evidence="10 11">IB-3</strain>
    </source>
</reference>
<name>A0A2R7YZN0_9ACTN</name>
<feature type="domain" description="Phage shock protein PspC N-terminal" evidence="8">
    <location>
        <begin position="38"/>
        <end position="94"/>
    </location>
</feature>
<comment type="caution">
    <text evidence="10">The sequence shown here is derived from an EMBL/GenBank/DDBJ whole genome shotgun (WGS) entry which is preliminary data.</text>
</comment>
<feature type="compositionally biased region" description="Polar residues" evidence="6">
    <location>
        <begin position="157"/>
        <end position="179"/>
    </location>
</feature>
<evidence type="ECO:0008006" key="12">
    <source>
        <dbReference type="Google" id="ProtNLM"/>
    </source>
</evidence>
<feature type="transmembrane region" description="Helical" evidence="7">
    <location>
        <begin position="268"/>
        <end position="288"/>
    </location>
</feature>
<dbReference type="EMBL" id="PYXZ01000002">
    <property type="protein sequence ID" value="PUA81820.1"/>
    <property type="molecule type" value="Genomic_DNA"/>
</dbReference>
<feature type="compositionally biased region" description="Pro residues" evidence="6">
    <location>
        <begin position="1"/>
        <end position="12"/>
    </location>
</feature>
<proteinExistence type="predicted"/>
<feature type="transmembrane region" description="Helical" evidence="7">
    <location>
        <begin position="295"/>
        <end position="314"/>
    </location>
</feature>
<feature type="transmembrane region" description="Helical" evidence="7">
    <location>
        <begin position="243"/>
        <end position="262"/>
    </location>
</feature>
<dbReference type="PANTHER" id="PTHR33885">
    <property type="entry name" value="PHAGE SHOCK PROTEIN C"/>
    <property type="match status" value="1"/>
</dbReference>
<evidence type="ECO:0000313" key="10">
    <source>
        <dbReference type="EMBL" id="PUA81820.1"/>
    </source>
</evidence>
<feature type="domain" description="Cell wall-active antibiotics response LiaF-like C-terminal" evidence="9">
    <location>
        <begin position="340"/>
        <end position="432"/>
    </location>
</feature>
<sequence>MTNTSPPPPYEPGPTDAQEPAGQQGPRTSRNEVLELGRLRRAVDDRHIAGVGGGLARHLDIDPIIVRVALVVLVFFGGAGLLLYGAVWLLAPEEGSPAQPLGLDDRNRNIALLGAGVLAAIAAVGDFAGAFWFPWPLVIVGLLVVWFLNRKQERSQRPTSYSSPTPPWQSQAFAQSQAVRTEAGTTAEEPATGESPSGGHQAPYQPYQGYGSTQTYEQTYQGWQPPQAQTYVKPRNPRRRGPILFWFTLALIATGIGTLGLIDVSGTAVPAAAYPALAMALTGAMLLLGAFWGRAGGLIFIGLLTVLATLVGTASDNFESERVLHTPTSSSQVRDAYDFGAGEFTVDLSGVTDVEGLDDREITIDAGIGDVEVVVPEGMDVTVDASTGVGDVAVFGRSSDGLDVSQQGSVDGGDQVPDMNIIIDLGVGQVTVREK</sequence>
<feature type="compositionally biased region" description="Low complexity" evidence="6">
    <location>
        <begin position="181"/>
        <end position="194"/>
    </location>
</feature>
<dbReference type="InterPro" id="IPR007168">
    <property type="entry name" value="Phageshock_PspC_N"/>
</dbReference>
<organism evidence="10 11">
    <name type="scientific">Nocardioides currus</name>
    <dbReference type="NCBI Taxonomy" id="2133958"/>
    <lineage>
        <taxon>Bacteria</taxon>
        <taxon>Bacillati</taxon>
        <taxon>Actinomycetota</taxon>
        <taxon>Actinomycetes</taxon>
        <taxon>Propionibacteriales</taxon>
        <taxon>Nocardioidaceae</taxon>
        <taxon>Nocardioides</taxon>
    </lineage>
</organism>
<evidence type="ECO:0000256" key="3">
    <source>
        <dbReference type="ARBA" id="ARBA00022692"/>
    </source>
</evidence>
<evidence type="ECO:0000256" key="1">
    <source>
        <dbReference type="ARBA" id="ARBA00004162"/>
    </source>
</evidence>
<dbReference type="RefSeq" id="WP_108343702.1">
    <property type="nucleotide sequence ID" value="NZ_PYXZ01000002.1"/>
</dbReference>
<feature type="transmembrane region" description="Helical" evidence="7">
    <location>
        <begin position="64"/>
        <end position="90"/>
    </location>
</feature>
<gene>
    <name evidence="10" type="ORF">C7S10_07095</name>
</gene>
<dbReference type="PANTHER" id="PTHR33885:SF3">
    <property type="entry name" value="PHAGE SHOCK PROTEIN C"/>
    <property type="match status" value="1"/>
</dbReference>
<dbReference type="Pfam" id="PF09922">
    <property type="entry name" value="LiaF-like_C"/>
    <property type="match status" value="1"/>
</dbReference>
<evidence type="ECO:0000256" key="6">
    <source>
        <dbReference type="SAM" id="MobiDB-lite"/>
    </source>
</evidence>
<feature type="transmembrane region" description="Helical" evidence="7">
    <location>
        <begin position="131"/>
        <end position="148"/>
    </location>
</feature>
<dbReference type="OrthoDB" id="7359894at2"/>
<evidence type="ECO:0000256" key="5">
    <source>
        <dbReference type="ARBA" id="ARBA00023136"/>
    </source>
</evidence>
<evidence type="ECO:0000313" key="11">
    <source>
        <dbReference type="Proteomes" id="UP000244867"/>
    </source>
</evidence>
<dbReference type="InterPro" id="IPR024425">
    <property type="entry name" value="LiaF-like_C"/>
</dbReference>
<keyword evidence="5 7" id="KW-0472">Membrane</keyword>
<dbReference type="Proteomes" id="UP000244867">
    <property type="component" value="Unassembled WGS sequence"/>
</dbReference>
<accession>A0A2R7YZN0</accession>
<feature type="region of interest" description="Disordered" evidence="6">
    <location>
        <begin position="1"/>
        <end position="30"/>
    </location>
</feature>
<keyword evidence="3 7" id="KW-0812">Transmembrane</keyword>
<evidence type="ECO:0000256" key="7">
    <source>
        <dbReference type="SAM" id="Phobius"/>
    </source>
</evidence>
<evidence type="ECO:0000259" key="8">
    <source>
        <dbReference type="Pfam" id="PF04024"/>
    </source>
</evidence>